<dbReference type="PROSITE" id="PS51257">
    <property type="entry name" value="PROKAR_LIPOPROTEIN"/>
    <property type="match status" value="1"/>
</dbReference>
<dbReference type="RefSeq" id="WP_344621008.1">
    <property type="nucleotide sequence ID" value="NZ_BAAARV010000145.1"/>
</dbReference>
<proteinExistence type="predicted"/>
<evidence type="ECO:0000259" key="1">
    <source>
        <dbReference type="Pfam" id="PF13845"/>
    </source>
</evidence>
<evidence type="ECO:0000313" key="2">
    <source>
        <dbReference type="EMBL" id="GAA2396420.1"/>
    </source>
</evidence>
<evidence type="ECO:0000313" key="3">
    <source>
        <dbReference type="Proteomes" id="UP001501444"/>
    </source>
</evidence>
<dbReference type="Proteomes" id="UP001501444">
    <property type="component" value="Unassembled WGS sequence"/>
</dbReference>
<keyword evidence="3" id="KW-1185">Reference proteome</keyword>
<comment type="caution">
    <text evidence="2">The sequence shown here is derived from an EMBL/GenBank/DDBJ whole genome shotgun (WGS) entry which is preliminary data.</text>
</comment>
<accession>A0ABP5V8S2</accession>
<feature type="domain" description="Septum formation-related" evidence="1">
    <location>
        <begin position="44"/>
        <end position="274"/>
    </location>
</feature>
<dbReference type="Pfam" id="PF13845">
    <property type="entry name" value="Septum_form"/>
    <property type="match status" value="1"/>
</dbReference>
<protein>
    <recommendedName>
        <fullName evidence="1">Septum formation-related domain-containing protein</fullName>
    </recommendedName>
</protein>
<organism evidence="2 3">
    <name type="scientific">Dactylosporangium salmoneum</name>
    <dbReference type="NCBI Taxonomy" id="53361"/>
    <lineage>
        <taxon>Bacteria</taxon>
        <taxon>Bacillati</taxon>
        <taxon>Actinomycetota</taxon>
        <taxon>Actinomycetes</taxon>
        <taxon>Micromonosporales</taxon>
        <taxon>Micromonosporaceae</taxon>
        <taxon>Dactylosporangium</taxon>
    </lineage>
</organism>
<sequence length="298" mass="31137">MQQRHHFVLALVAVLTLAGCSAPGDITRGWSAPAAPSYATPRPGDCLTGAFSAFEQPDRAVAGTVPCTAEHTVEVVTTGDLPADGAPPAWDSDPVRAAFAACGTAASEYLGGDWHTGRVFPYLSLPGAPAWNAGVRTWVCGLAVAADDLFGPLARTGSLRDGLKDTRPLALGCVDLDGSGVTPEGFYTSIDAVVPVLCTDAHDTEFAGLYTAPEGPFPADAAALNETVSRACFTQVAAFLGTTEPQLYGRKDIYIFWDGLTRSQWQLGDRVAHCFLNVPATHPLHTSVRGLGSGPLPS</sequence>
<gene>
    <name evidence="2" type="ORF">GCM10010170_112200</name>
</gene>
<name>A0ABP5V8S2_9ACTN</name>
<dbReference type="InterPro" id="IPR026004">
    <property type="entry name" value="Septum_form"/>
</dbReference>
<dbReference type="EMBL" id="BAAARV010000145">
    <property type="protein sequence ID" value="GAA2396420.1"/>
    <property type="molecule type" value="Genomic_DNA"/>
</dbReference>
<reference evidence="3" key="1">
    <citation type="journal article" date="2019" name="Int. J. Syst. Evol. Microbiol.">
        <title>The Global Catalogue of Microorganisms (GCM) 10K type strain sequencing project: providing services to taxonomists for standard genome sequencing and annotation.</title>
        <authorList>
            <consortium name="The Broad Institute Genomics Platform"/>
            <consortium name="The Broad Institute Genome Sequencing Center for Infectious Disease"/>
            <person name="Wu L."/>
            <person name="Ma J."/>
        </authorList>
    </citation>
    <scope>NUCLEOTIDE SEQUENCE [LARGE SCALE GENOMIC DNA]</scope>
    <source>
        <strain evidence="3">JCM 3272</strain>
    </source>
</reference>